<evidence type="ECO:0000256" key="1">
    <source>
        <dbReference type="SAM" id="MobiDB-lite"/>
    </source>
</evidence>
<gene>
    <name evidence="3" type="ORF">CC86DRAFT_413322</name>
</gene>
<feature type="signal peptide" evidence="2">
    <location>
        <begin position="1"/>
        <end position="19"/>
    </location>
</feature>
<protein>
    <submittedName>
        <fullName evidence="3">Uncharacterized protein</fullName>
    </submittedName>
</protein>
<feature type="compositionally biased region" description="Basic and acidic residues" evidence="1">
    <location>
        <begin position="40"/>
        <end position="50"/>
    </location>
</feature>
<feature type="region of interest" description="Disordered" evidence="1">
    <location>
        <begin position="40"/>
        <end position="63"/>
    </location>
</feature>
<feature type="chain" id="PRO_5025372017" evidence="2">
    <location>
        <begin position="20"/>
        <end position="63"/>
    </location>
</feature>
<evidence type="ECO:0000256" key="2">
    <source>
        <dbReference type="SAM" id="SignalP"/>
    </source>
</evidence>
<organism evidence="3 4">
    <name type="scientific">Ophiobolus disseminans</name>
    <dbReference type="NCBI Taxonomy" id="1469910"/>
    <lineage>
        <taxon>Eukaryota</taxon>
        <taxon>Fungi</taxon>
        <taxon>Dikarya</taxon>
        <taxon>Ascomycota</taxon>
        <taxon>Pezizomycotina</taxon>
        <taxon>Dothideomycetes</taxon>
        <taxon>Pleosporomycetidae</taxon>
        <taxon>Pleosporales</taxon>
        <taxon>Pleosporineae</taxon>
        <taxon>Phaeosphaeriaceae</taxon>
        <taxon>Ophiobolus</taxon>
    </lineage>
</organism>
<proteinExistence type="predicted"/>
<dbReference type="Proteomes" id="UP000799424">
    <property type="component" value="Unassembled WGS sequence"/>
</dbReference>
<evidence type="ECO:0000313" key="3">
    <source>
        <dbReference type="EMBL" id="KAF2819250.1"/>
    </source>
</evidence>
<keyword evidence="4" id="KW-1185">Reference proteome</keyword>
<accession>A0A6A6ZE04</accession>
<keyword evidence="2" id="KW-0732">Signal</keyword>
<dbReference type="OrthoDB" id="3749849at2759"/>
<name>A0A6A6ZE04_9PLEO</name>
<evidence type="ECO:0000313" key="4">
    <source>
        <dbReference type="Proteomes" id="UP000799424"/>
    </source>
</evidence>
<sequence>MRSAYVFLLVAAFAGKVFALPVAEAAVEIESLQSPVHYRREADAEVERPRSPAPNVVKHNYQE</sequence>
<reference evidence="3" key="1">
    <citation type="journal article" date="2020" name="Stud. Mycol.">
        <title>101 Dothideomycetes genomes: a test case for predicting lifestyles and emergence of pathogens.</title>
        <authorList>
            <person name="Haridas S."/>
            <person name="Albert R."/>
            <person name="Binder M."/>
            <person name="Bloem J."/>
            <person name="Labutti K."/>
            <person name="Salamov A."/>
            <person name="Andreopoulos B."/>
            <person name="Baker S."/>
            <person name="Barry K."/>
            <person name="Bills G."/>
            <person name="Bluhm B."/>
            <person name="Cannon C."/>
            <person name="Castanera R."/>
            <person name="Culley D."/>
            <person name="Daum C."/>
            <person name="Ezra D."/>
            <person name="Gonzalez J."/>
            <person name="Henrissat B."/>
            <person name="Kuo A."/>
            <person name="Liang C."/>
            <person name="Lipzen A."/>
            <person name="Lutzoni F."/>
            <person name="Magnuson J."/>
            <person name="Mondo S."/>
            <person name="Nolan M."/>
            <person name="Ohm R."/>
            <person name="Pangilinan J."/>
            <person name="Park H.-J."/>
            <person name="Ramirez L."/>
            <person name="Alfaro M."/>
            <person name="Sun H."/>
            <person name="Tritt A."/>
            <person name="Yoshinaga Y."/>
            <person name="Zwiers L.-H."/>
            <person name="Turgeon B."/>
            <person name="Goodwin S."/>
            <person name="Spatafora J."/>
            <person name="Crous P."/>
            <person name="Grigoriev I."/>
        </authorList>
    </citation>
    <scope>NUCLEOTIDE SEQUENCE</scope>
    <source>
        <strain evidence="3">CBS 113818</strain>
    </source>
</reference>
<dbReference type="EMBL" id="MU006246">
    <property type="protein sequence ID" value="KAF2819250.1"/>
    <property type="molecule type" value="Genomic_DNA"/>
</dbReference>
<dbReference type="AlphaFoldDB" id="A0A6A6ZE04"/>